<sequence length="635" mass="70192">MTLRRVLVEWTMTEQRYRAVLEVDAGVPVTEVAERFGVSRQAVHRWIGWYREEGLDGLANRSSRPQTSPAQTPPEVEAAICELRRTHPRWGARRIEFELGRNGCPGPVPSRITIHRVLVRHGLVDVMPRRRRRQDYRRWQREVPMELWQLDIVDGIRLADGSETKIVTGVDDHSRFCVIAAVVRRATGRAVCLAFVEALRGFGVPDEVLTDNGKQFTGRFTKPRPAEVMFERICRENGIVARNTKPRTPTTTGKVERFHQTLQRELLDQIEVWPDLQTAQAAIDAFRNEYNTDRPHQSLDMAFPADRFAARPTDERLPLRLPAALAAATPEPGPVPAPAAVPVTSTVTPTSVMLSANGVDPLDLAVEFTRAVPLSGNLAVCGQQFWLGPDRAGAMVTFWADTTVVHLLTNGVRLKTVPSRLTVAHLQRLLDEGGRLAGPPPIPTGQPGDPIEVDRTVNATGLIGLAGRQHPIGYHFAGRRLTVRLDGGLLHLIDNGVLLRSLPNPLTPAEHARIRDARPAGPSPTPAPEPVRVQRRISCRGSLTVARQRIHVGMVHAGRTVTVESADHTFRVYDGDELLTEAARTTTLPIARFKVRKPEPPRRSPLPPDPRNATESHPPAAASPKSPTCARNPMA</sequence>
<dbReference type="InterPro" id="IPR012337">
    <property type="entry name" value="RNaseH-like_sf"/>
</dbReference>
<dbReference type="Pfam" id="PF13565">
    <property type="entry name" value="HTH_32"/>
    <property type="match status" value="1"/>
</dbReference>
<dbReference type="InterPro" id="IPR047656">
    <property type="entry name" value="IS481-like_transpos"/>
</dbReference>
<dbReference type="Proteomes" id="UP001500620">
    <property type="component" value="Unassembled WGS sequence"/>
</dbReference>
<feature type="domain" description="Integrase catalytic" evidence="2">
    <location>
        <begin position="140"/>
        <end position="312"/>
    </location>
</feature>
<comment type="caution">
    <text evidence="3">The sequence shown here is derived from an EMBL/GenBank/DDBJ whole genome shotgun (WGS) entry which is preliminary data.</text>
</comment>
<dbReference type="InterPro" id="IPR009057">
    <property type="entry name" value="Homeodomain-like_sf"/>
</dbReference>
<feature type="compositionally biased region" description="Low complexity" evidence="1">
    <location>
        <begin position="616"/>
        <end position="627"/>
    </location>
</feature>
<evidence type="ECO:0000313" key="3">
    <source>
        <dbReference type="EMBL" id="GAA4261306.1"/>
    </source>
</evidence>
<dbReference type="NCBIfam" id="NF033577">
    <property type="entry name" value="transpos_IS481"/>
    <property type="match status" value="1"/>
</dbReference>
<dbReference type="PANTHER" id="PTHR35004">
    <property type="entry name" value="TRANSPOSASE RV3428C-RELATED"/>
    <property type="match status" value="1"/>
</dbReference>
<feature type="region of interest" description="Disordered" evidence="1">
    <location>
        <begin position="594"/>
        <end position="635"/>
    </location>
</feature>
<evidence type="ECO:0000256" key="1">
    <source>
        <dbReference type="SAM" id="MobiDB-lite"/>
    </source>
</evidence>
<dbReference type="InterPro" id="IPR036397">
    <property type="entry name" value="RNaseH_sf"/>
</dbReference>
<gene>
    <name evidence="3" type="ORF">GCM10022255_093420</name>
</gene>
<dbReference type="InterPro" id="IPR001584">
    <property type="entry name" value="Integrase_cat-core"/>
</dbReference>
<dbReference type="SUPFAM" id="SSF46689">
    <property type="entry name" value="Homeodomain-like"/>
    <property type="match status" value="1"/>
</dbReference>
<name>A0ABP8DPV0_9ACTN</name>
<dbReference type="PANTHER" id="PTHR35004:SF7">
    <property type="entry name" value="INTEGRASE PROTEIN"/>
    <property type="match status" value="1"/>
</dbReference>
<reference evidence="4" key="1">
    <citation type="journal article" date="2019" name="Int. J. Syst. Evol. Microbiol.">
        <title>The Global Catalogue of Microorganisms (GCM) 10K type strain sequencing project: providing services to taxonomists for standard genome sequencing and annotation.</title>
        <authorList>
            <consortium name="The Broad Institute Genomics Platform"/>
            <consortium name="The Broad Institute Genome Sequencing Center for Infectious Disease"/>
            <person name="Wu L."/>
            <person name="Ma J."/>
        </authorList>
    </citation>
    <scope>NUCLEOTIDE SEQUENCE [LARGE SCALE GENOMIC DNA]</scope>
    <source>
        <strain evidence="4">JCM 17441</strain>
    </source>
</reference>
<dbReference type="Pfam" id="PF13683">
    <property type="entry name" value="rve_3"/>
    <property type="match status" value="1"/>
</dbReference>
<dbReference type="Gene3D" id="3.30.420.10">
    <property type="entry name" value="Ribonuclease H-like superfamily/Ribonuclease H"/>
    <property type="match status" value="1"/>
</dbReference>
<protein>
    <submittedName>
        <fullName evidence="3">IS481 family transposase</fullName>
    </submittedName>
</protein>
<dbReference type="EMBL" id="BAABAT010000045">
    <property type="protein sequence ID" value="GAA4261306.1"/>
    <property type="molecule type" value="Genomic_DNA"/>
</dbReference>
<keyword evidence="4" id="KW-1185">Reference proteome</keyword>
<evidence type="ECO:0000259" key="2">
    <source>
        <dbReference type="PROSITE" id="PS50994"/>
    </source>
</evidence>
<dbReference type="SUPFAM" id="SSF53098">
    <property type="entry name" value="Ribonuclease H-like"/>
    <property type="match status" value="1"/>
</dbReference>
<organism evidence="3 4">
    <name type="scientific">Dactylosporangium darangshiense</name>
    <dbReference type="NCBI Taxonomy" id="579108"/>
    <lineage>
        <taxon>Bacteria</taxon>
        <taxon>Bacillati</taxon>
        <taxon>Actinomycetota</taxon>
        <taxon>Actinomycetes</taxon>
        <taxon>Micromonosporales</taxon>
        <taxon>Micromonosporaceae</taxon>
        <taxon>Dactylosporangium</taxon>
    </lineage>
</organism>
<proteinExistence type="predicted"/>
<evidence type="ECO:0000313" key="4">
    <source>
        <dbReference type="Proteomes" id="UP001500620"/>
    </source>
</evidence>
<dbReference type="PROSITE" id="PS50994">
    <property type="entry name" value="INTEGRASE"/>
    <property type="match status" value="1"/>
</dbReference>
<accession>A0ABP8DPV0</accession>